<gene>
    <name evidence="1" type="ORF">ABT39_MTgene812</name>
</gene>
<comment type="caution">
    <text evidence="1">The sequence shown here is derived from an EMBL/GenBank/DDBJ whole genome shotgun (WGS) entry which is preliminary data.</text>
</comment>
<sequence>MLANAHHFLVQKVQPRVLNELNNLSITRYRSHFDVIGLDASFFLAFHAIHH</sequence>
<proteinExistence type="predicted"/>
<keyword evidence="1" id="KW-0496">Mitochondrion</keyword>
<organism evidence="1">
    <name type="scientific">Picea glauca</name>
    <name type="common">White spruce</name>
    <name type="synonym">Pinus glauca</name>
    <dbReference type="NCBI Taxonomy" id="3330"/>
    <lineage>
        <taxon>Eukaryota</taxon>
        <taxon>Viridiplantae</taxon>
        <taxon>Streptophyta</taxon>
        <taxon>Embryophyta</taxon>
        <taxon>Tracheophyta</taxon>
        <taxon>Spermatophyta</taxon>
        <taxon>Pinopsida</taxon>
        <taxon>Pinidae</taxon>
        <taxon>Conifers I</taxon>
        <taxon>Pinales</taxon>
        <taxon>Pinaceae</taxon>
        <taxon>Picea</taxon>
    </lineage>
</organism>
<accession>A0A101M4K0</accession>
<geneLocation type="mitochondrion" evidence="1"/>
<name>A0A101M4K0_PICGL</name>
<protein>
    <submittedName>
        <fullName evidence="1">Uncharacterized protein</fullName>
    </submittedName>
</protein>
<dbReference type="EMBL" id="LKAM01000001">
    <property type="protein sequence ID" value="KUM50966.1"/>
    <property type="molecule type" value="Genomic_DNA"/>
</dbReference>
<evidence type="ECO:0000313" key="1">
    <source>
        <dbReference type="EMBL" id="KUM50966.1"/>
    </source>
</evidence>
<reference evidence="1" key="1">
    <citation type="journal article" date="2015" name="Genome Biol. Evol.">
        <title>Organellar Genomes of White Spruce (Picea glauca): Assembly and Annotation.</title>
        <authorList>
            <person name="Jackman S.D."/>
            <person name="Warren R.L."/>
            <person name="Gibb E.A."/>
            <person name="Vandervalk B.P."/>
            <person name="Mohamadi H."/>
            <person name="Chu J."/>
            <person name="Raymond A."/>
            <person name="Pleasance S."/>
            <person name="Coope R."/>
            <person name="Wildung M.R."/>
            <person name="Ritland C.E."/>
            <person name="Bousquet J."/>
            <person name="Jones S.J."/>
            <person name="Bohlmann J."/>
            <person name="Birol I."/>
        </authorList>
    </citation>
    <scope>NUCLEOTIDE SEQUENCE [LARGE SCALE GENOMIC DNA]</scope>
    <source>
        <tissue evidence="1">Flushing bud</tissue>
    </source>
</reference>
<dbReference type="AlphaFoldDB" id="A0A101M4K0"/>